<name>A0A1H6B4A7_9VIBR</name>
<dbReference type="GO" id="GO:0006457">
    <property type="term" value="P:protein folding"/>
    <property type="evidence" value="ECO:0007669"/>
    <property type="project" value="InterPro"/>
</dbReference>
<evidence type="ECO:0000256" key="3">
    <source>
        <dbReference type="ARBA" id="ARBA00023235"/>
    </source>
</evidence>
<evidence type="ECO:0000313" key="7">
    <source>
        <dbReference type="Proteomes" id="UP000236721"/>
    </source>
</evidence>
<evidence type="ECO:0000256" key="2">
    <source>
        <dbReference type="ARBA" id="ARBA00023110"/>
    </source>
</evidence>
<evidence type="ECO:0000256" key="1">
    <source>
        <dbReference type="ARBA" id="ARBA00007365"/>
    </source>
</evidence>
<dbReference type="Proteomes" id="UP000236721">
    <property type="component" value="Unassembled WGS sequence"/>
</dbReference>
<accession>A0A1H6B4A7</accession>
<dbReference type="PROSITE" id="PS50072">
    <property type="entry name" value="CSA_PPIASE_2"/>
    <property type="match status" value="1"/>
</dbReference>
<dbReference type="PRINTS" id="PR00153">
    <property type="entry name" value="CSAPPISMRASE"/>
</dbReference>
<dbReference type="PROSITE" id="PS00170">
    <property type="entry name" value="CSA_PPIASE_1"/>
    <property type="match status" value="1"/>
</dbReference>
<reference evidence="7" key="1">
    <citation type="submission" date="2016-10" db="EMBL/GenBank/DDBJ databases">
        <authorList>
            <person name="Varghese N."/>
            <person name="Submissions S."/>
        </authorList>
    </citation>
    <scope>NUCLEOTIDE SEQUENCE [LARGE SCALE GENOMIC DNA]</scope>
    <source>
        <strain evidence="7">CGMCC 1.7062</strain>
    </source>
</reference>
<keyword evidence="3 4" id="KW-0413">Isomerase</keyword>
<keyword evidence="7" id="KW-1185">Reference proteome</keyword>
<feature type="chain" id="PRO_5009029602" description="Peptidyl-prolyl cis-trans isomerase" evidence="4">
    <location>
        <begin position="19"/>
        <end position="182"/>
    </location>
</feature>
<dbReference type="OrthoDB" id="9807797at2"/>
<dbReference type="InterPro" id="IPR029000">
    <property type="entry name" value="Cyclophilin-like_dom_sf"/>
</dbReference>
<keyword evidence="2 4" id="KW-0697">Rotamase</keyword>
<dbReference type="AlphaFoldDB" id="A0A1H6B4A7"/>
<feature type="signal peptide" evidence="4">
    <location>
        <begin position="1"/>
        <end position="18"/>
    </location>
</feature>
<organism evidence="6 7">
    <name type="scientific">Vibrio hangzhouensis</name>
    <dbReference type="NCBI Taxonomy" id="462991"/>
    <lineage>
        <taxon>Bacteria</taxon>
        <taxon>Pseudomonadati</taxon>
        <taxon>Pseudomonadota</taxon>
        <taxon>Gammaproteobacteria</taxon>
        <taxon>Vibrionales</taxon>
        <taxon>Vibrionaceae</taxon>
        <taxon>Vibrio</taxon>
    </lineage>
</organism>
<proteinExistence type="inferred from homology"/>
<dbReference type="EMBL" id="FNVG01000019">
    <property type="protein sequence ID" value="SEG55673.1"/>
    <property type="molecule type" value="Genomic_DNA"/>
</dbReference>
<evidence type="ECO:0000259" key="5">
    <source>
        <dbReference type="PROSITE" id="PS50072"/>
    </source>
</evidence>
<gene>
    <name evidence="6" type="ORF">SAMN04488244_11957</name>
</gene>
<dbReference type="InterPro" id="IPR020892">
    <property type="entry name" value="Cyclophilin-type_PPIase_CS"/>
</dbReference>
<protein>
    <recommendedName>
        <fullName evidence="4">Peptidyl-prolyl cis-trans isomerase</fullName>
        <shortName evidence="4">PPIase</shortName>
        <ecNumber evidence="4">5.2.1.8</ecNumber>
    </recommendedName>
</protein>
<dbReference type="EC" id="5.2.1.8" evidence="4"/>
<dbReference type="PANTHER" id="PTHR43246">
    <property type="entry name" value="PEPTIDYL-PROLYL CIS-TRANS ISOMERASE CYP38, CHLOROPLASTIC"/>
    <property type="match status" value="1"/>
</dbReference>
<dbReference type="InterPro" id="IPR002130">
    <property type="entry name" value="Cyclophilin-type_PPIase_dom"/>
</dbReference>
<evidence type="ECO:0000256" key="4">
    <source>
        <dbReference type="RuleBase" id="RU363019"/>
    </source>
</evidence>
<comment type="function">
    <text evidence="4">PPIases accelerate the folding of proteins. It catalyzes the cis-trans isomerization of proline imidic peptide bonds in oligopeptides.</text>
</comment>
<keyword evidence="4" id="KW-0732">Signal</keyword>
<evidence type="ECO:0000313" key="6">
    <source>
        <dbReference type="EMBL" id="SEG55673.1"/>
    </source>
</evidence>
<feature type="domain" description="PPIase cyclophilin-type" evidence="5">
    <location>
        <begin position="25"/>
        <end position="179"/>
    </location>
</feature>
<comment type="catalytic activity">
    <reaction evidence="4">
        <text>[protein]-peptidylproline (omega=180) = [protein]-peptidylproline (omega=0)</text>
        <dbReference type="Rhea" id="RHEA:16237"/>
        <dbReference type="Rhea" id="RHEA-COMP:10747"/>
        <dbReference type="Rhea" id="RHEA-COMP:10748"/>
        <dbReference type="ChEBI" id="CHEBI:83833"/>
        <dbReference type="ChEBI" id="CHEBI:83834"/>
        <dbReference type="EC" id="5.2.1.8"/>
    </reaction>
</comment>
<comment type="similarity">
    <text evidence="1 4">Belongs to the cyclophilin-type PPIase family.</text>
</comment>
<dbReference type="InterPro" id="IPR044665">
    <property type="entry name" value="E_coli_cyclophilin_A-like"/>
</dbReference>
<dbReference type="GO" id="GO:0003755">
    <property type="term" value="F:peptidyl-prolyl cis-trans isomerase activity"/>
    <property type="evidence" value="ECO:0007669"/>
    <property type="project" value="UniProtKB-UniRule"/>
</dbReference>
<dbReference type="Gene3D" id="2.40.100.10">
    <property type="entry name" value="Cyclophilin-like"/>
    <property type="match status" value="1"/>
</dbReference>
<sequence>MMKSLIASLALVATTVFAGPKVEVETNLGSFVVELNEQKAPVTVENFLKYVDDGSYVNSQFHRVIPGFMAQGGGFDSKFNRLPVYAPIKNEASNGLDNDAATIAMARTQDPNSATRQFFINFVDNDFLNYSVTNPGYAVFGQVIEGFDVVQKMAQKPTRSVRGMRDVPLEPIVITKIQRIED</sequence>
<dbReference type="Pfam" id="PF00160">
    <property type="entry name" value="Pro_isomerase"/>
    <property type="match status" value="1"/>
</dbReference>
<dbReference type="RefSeq" id="WP_103881573.1">
    <property type="nucleotide sequence ID" value="NZ_FNVG01000019.1"/>
</dbReference>
<dbReference type="SUPFAM" id="SSF50891">
    <property type="entry name" value="Cyclophilin-like"/>
    <property type="match status" value="1"/>
</dbReference>